<dbReference type="RefSeq" id="WP_180285075.1">
    <property type="nucleotide sequence ID" value="NZ_JABFDB010000025.1"/>
</dbReference>
<protein>
    <submittedName>
        <fullName evidence="2">PepSY domain-containing protein</fullName>
    </submittedName>
</protein>
<keyword evidence="1" id="KW-0472">Membrane</keyword>
<sequence>MVTLTRAQMKRLTAVHGWSGTILGLLLYAVIVTGTVVVLGDEIGAWSAGGIRTDQPIVPGIDTRVRPIIEAAPAEHRTDITVFANARGELLVFPHADIQHPDSGEPEPYGTLFRLDPVTGGTLSRHEGFVFREPAWHEASALQDFLVDLHVQLHVPPPWGLILTGVLGLLMVAMGVTGLLMHRHLVRDLFVPVRPGRRLVSARDRHVLAGSWALLFAFVLGFTGAYFSFAGTVVFPLLTEVAFGGDEVAAAEALFEPPVVTDARPAPLAGLDRVVADAAARAGSPVDTLSIERYGRADARIRTFHRPPPDGMDFVRTVYDGVSGGFLELRPVIGNQPSGGALLMGLMWPLHTGSFAGAPSKSIWVGLGSMMAFVVVSGMRLWLRRRDAQPLWQGFGRAVTIVGYGLPVAMLTAAHACFLAGAVDADAFRWTPAGFAVGVIPGVLPGLLHRDEDGARRLYRGLLGAGVVLLPPCRMVTGGIGWGTALYDGQGTVLSIDLALLVLGAALIGWAMRPETMPRPRSVAAE</sequence>
<dbReference type="PANTHER" id="PTHR34219:SF3">
    <property type="entry name" value="BLL7967 PROTEIN"/>
    <property type="match status" value="1"/>
</dbReference>
<evidence type="ECO:0000313" key="2">
    <source>
        <dbReference type="EMBL" id="NYZ23312.1"/>
    </source>
</evidence>
<feature type="transmembrane region" description="Helical" evidence="1">
    <location>
        <begin position="207"/>
        <end position="229"/>
    </location>
</feature>
<proteinExistence type="predicted"/>
<dbReference type="Pfam" id="PF03929">
    <property type="entry name" value="PepSY_TM"/>
    <property type="match status" value="1"/>
</dbReference>
<reference evidence="2 3" key="1">
    <citation type="submission" date="2020-05" db="EMBL/GenBank/DDBJ databases">
        <title>Azospirillum oleiclasticum sp. nov, a nitrogen-fixing and heavy crude oil-emulsifying bacterium isolated from the crude oil of Yumen Oilfield.</title>
        <authorList>
            <person name="Wu D."/>
            <person name="Cai M."/>
            <person name="Zhang X."/>
        </authorList>
    </citation>
    <scope>NUCLEOTIDE SEQUENCE [LARGE SCALE GENOMIC DNA]</scope>
    <source>
        <strain evidence="2 3">ROY-1-1-2</strain>
    </source>
</reference>
<feature type="transmembrane region" description="Helical" evidence="1">
    <location>
        <begin position="493"/>
        <end position="512"/>
    </location>
</feature>
<keyword evidence="1" id="KW-1133">Transmembrane helix</keyword>
<evidence type="ECO:0000313" key="3">
    <source>
        <dbReference type="Proteomes" id="UP000584642"/>
    </source>
</evidence>
<keyword evidence="3" id="KW-1185">Reference proteome</keyword>
<dbReference type="Proteomes" id="UP000584642">
    <property type="component" value="Unassembled WGS sequence"/>
</dbReference>
<organism evidence="2 3">
    <name type="scientific">Azospirillum oleiclasticum</name>
    <dbReference type="NCBI Taxonomy" id="2735135"/>
    <lineage>
        <taxon>Bacteria</taxon>
        <taxon>Pseudomonadati</taxon>
        <taxon>Pseudomonadota</taxon>
        <taxon>Alphaproteobacteria</taxon>
        <taxon>Rhodospirillales</taxon>
        <taxon>Azospirillaceae</taxon>
        <taxon>Azospirillum</taxon>
    </lineage>
</organism>
<feature type="transmembrane region" description="Helical" evidence="1">
    <location>
        <begin position="461"/>
        <end position="487"/>
    </location>
</feature>
<feature type="transmembrane region" description="Helical" evidence="1">
    <location>
        <begin position="159"/>
        <end position="180"/>
    </location>
</feature>
<gene>
    <name evidence="2" type="ORF">HND93_26730</name>
</gene>
<comment type="caution">
    <text evidence="2">The sequence shown here is derived from an EMBL/GenBank/DDBJ whole genome shotgun (WGS) entry which is preliminary data.</text>
</comment>
<feature type="transmembrane region" description="Helical" evidence="1">
    <location>
        <begin position="395"/>
        <end position="421"/>
    </location>
</feature>
<feature type="transmembrane region" description="Helical" evidence="1">
    <location>
        <begin position="21"/>
        <end position="40"/>
    </location>
</feature>
<keyword evidence="1" id="KW-0812">Transmembrane</keyword>
<dbReference type="PANTHER" id="PTHR34219">
    <property type="entry name" value="IRON-REGULATED INNER MEMBRANE PROTEIN-RELATED"/>
    <property type="match status" value="1"/>
</dbReference>
<evidence type="ECO:0000256" key="1">
    <source>
        <dbReference type="SAM" id="Phobius"/>
    </source>
</evidence>
<feature type="transmembrane region" description="Helical" evidence="1">
    <location>
        <begin position="427"/>
        <end position="449"/>
    </location>
</feature>
<dbReference type="InterPro" id="IPR005625">
    <property type="entry name" value="PepSY-ass_TM"/>
</dbReference>
<feature type="transmembrane region" description="Helical" evidence="1">
    <location>
        <begin position="363"/>
        <end position="383"/>
    </location>
</feature>
<accession>A0ABX2TG57</accession>
<dbReference type="EMBL" id="JABFDB010000025">
    <property type="protein sequence ID" value="NYZ23312.1"/>
    <property type="molecule type" value="Genomic_DNA"/>
</dbReference>
<name>A0ABX2TG57_9PROT</name>